<feature type="domain" description="Carrier" evidence="5">
    <location>
        <begin position="1396"/>
        <end position="1471"/>
    </location>
</feature>
<dbReference type="FunFam" id="1.10.1200.10:FF:000005">
    <property type="entry name" value="Nonribosomal peptide synthetase 1"/>
    <property type="match status" value="1"/>
</dbReference>
<dbReference type="Gene3D" id="2.30.38.10">
    <property type="entry name" value="Luciferase, Domain 3"/>
    <property type="match status" value="1"/>
</dbReference>
<dbReference type="Gene3D" id="1.10.1200.10">
    <property type="entry name" value="ACP-like"/>
    <property type="match status" value="1"/>
</dbReference>
<dbReference type="PROSITE" id="PS00455">
    <property type="entry name" value="AMP_BINDING"/>
    <property type="match status" value="1"/>
</dbReference>
<evidence type="ECO:0000256" key="3">
    <source>
        <dbReference type="ARBA" id="ARBA00022553"/>
    </source>
</evidence>
<keyword evidence="2" id="KW-0596">Phosphopantetheine</keyword>
<dbReference type="SUPFAM" id="SSF47336">
    <property type="entry name" value="ACP-like"/>
    <property type="match status" value="1"/>
</dbReference>
<evidence type="ECO:0000256" key="4">
    <source>
        <dbReference type="ARBA" id="ARBA00022737"/>
    </source>
</evidence>
<dbReference type="InterPro" id="IPR000873">
    <property type="entry name" value="AMP-dep_synth/lig_dom"/>
</dbReference>
<dbReference type="FunFam" id="3.40.50.12780:FF:000012">
    <property type="entry name" value="Non-ribosomal peptide synthetase"/>
    <property type="match status" value="1"/>
</dbReference>
<dbReference type="PANTHER" id="PTHR45527:SF1">
    <property type="entry name" value="FATTY ACID SYNTHASE"/>
    <property type="match status" value="1"/>
</dbReference>
<proteinExistence type="predicted"/>
<reference evidence="6 7" key="1">
    <citation type="journal article" date="2014" name="ISME J.">
        <title>Ecophysiology of Thioploca ingrica as revealed by the complete genome sequence supplemented with proteomic evidence.</title>
        <authorList>
            <person name="Kojima H."/>
            <person name="Ogura Y."/>
            <person name="Yamamoto N."/>
            <person name="Togashi T."/>
            <person name="Mori H."/>
            <person name="Watanabe T."/>
            <person name="Nemoto F."/>
            <person name="Kurokawa K."/>
            <person name="Hayashi T."/>
            <person name="Fukui M."/>
        </authorList>
    </citation>
    <scope>NUCLEOTIDE SEQUENCE [LARGE SCALE GENOMIC DNA]</scope>
</reference>
<dbReference type="Pfam" id="PF00668">
    <property type="entry name" value="Condensation"/>
    <property type="match status" value="2"/>
</dbReference>
<dbReference type="STRING" id="40754.THII_2783"/>
<keyword evidence="7" id="KW-1185">Reference proteome</keyword>
<name>A0A090ANR4_9GAMM</name>
<dbReference type="InterPro" id="IPR001242">
    <property type="entry name" value="Condensation_dom"/>
</dbReference>
<dbReference type="SMART" id="SM00823">
    <property type="entry name" value="PKS_PP"/>
    <property type="match status" value="1"/>
</dbReference>
<dbReference type="InterPro" id="IPR020806">
    <property type="entry name" value="PKS_PP-bd"/>
</dbReference>
<evidence type="ECO:0000313" key="6">
    <source>
        <dbReference type="EMBL" id="BAP57080.1"/>
    </source>
</evidence>
<dbReference type="GO" id="GO:0043041">
    <property type="term" value="P:amino acid activation for nonribosomal peptide biosynthetic process"/>
    <property type="evidence" value="ECO:0007669"/>
    <property type="project" value="TreeGrafter"/>
</dbReference>
<evidence type="ECO:0000259" key="5">
    <source>
        <dbReference type="PROSITE" id="PS50075"/>
    </source>
</evidence>
<dbReference type="OrthoDB" id="5618670at2"/>
<dbReference type="EMBL" id="AP014633">
    <property type="protein sequence ID" value="BAP57080.1"/>
    <property type="molecule type" value="Genomic_DNA"/>
</dbReference>
<dbReference type="SUPFAM" id="SSF56801">
    <property type="entry name" value="Acetyl-CoA synthetase-like"/>
    <property type="match status" value="1"/>
</dbReference>
<dbReference type="FunFam" id="3.40.50.980:FF:000001">
    <property type="entry name" value="Non-ribosomal peptide synthetase"/>
    <property type="match status" value="1"/>
</dbReference>
<gene>
    <name evidence="6" type="ORF">THII_2783</name>
</gene>
<dbReference type="SUPFAM" id="SSF52777">
    <property type="entry name" value="CoA-dependent acyltransferases"/>
    <property type="match status" value="4"/>
</dbReference>
<dbReference type="InterPro" id="IPR020845">
    <property type="entry name" value="AMP-binding_CS"/>
</dbReference>
<dbReference type="PANTHER" id="PTHR45527">
    <property type="entry name" value="NONRIBOSOMAL PEPTIDE SYNTHETASE"/>
    <property type="match status" value="1"/>
</dbReference>
<dbReference type="GO" id="GO:0031177">
    <property type="term" value="F:phosphopantetheine binding"/>
    <property type="evidence" value="ECO:0007669"/>
    <property type="project" value="InterPro"/>
</dbReference>
<dbReference type="Pfam" id="PF00550">
    <property type="entry name" value="PP-binding"/>
    <property type="match status" value="1"/>
</dbReference>
<dbReference type="Gene3D" id="3.30.559.10">
    <property type="entry name" value="Chloramphenicol acetyltransferase-like domain"/>
    <property type="match status" value="2"/>
</dbReference>
<dbReference type="InterPro" id="IPR009081">
    <property type="entry name" value="PP-bd_ACP"/>
</dbReference>
<dbReference type="InterPro" id="IPR023213">
    <property type="entry name" value="CAT-like_dom_sf"/>
</dbReference>
<evidence type="ECO:0000256" key="1">
    <source>
        <dbReference type="ARBA" id="ARBA00001957"/>
    </source>
</evidence>
<dbReference type="KEGG" id="tig:THII_2783"/>
<protein>
    <submittedName>
        <fullName evidence="6">TubC protein</fullName>
    </submittedName>
</protein>
<keyword evidence="4" id="KW-0677">Repeat</keyword>
<dbReference type="Pfam" id="PF00501">
    <property type="entry name" value="AMP-binding"/>
    <property type="match status" value="1"/>
</dbReference>
<comment type="cofactor">
    <cofactor evidence="1">
        <name>pantetheine 4'-phosphate</name>
        <dbReference type="ChEBI" id="CHEBI:47942"/>
    </cofactor>
</comment>
<dbReference type="GO" id="GO:0009403">
    <property type="term" value="P:toxin biosynthetic process"/>
    <property type="evidence" value="ECO:0007669"/>
    <property type="project" value="UniProtKB-ARBA"/>
</dbReference>
<sequence length="1925" mass="218908">MSSHTPQTDYPLTSSQREIWFDQALHEDIALYNVGGYIRIFGPIDPALFEQAVKLLVQKHDALRTVLTDTESEDGLPLQSFVNTLSVSVPLQDFSEHDNAEQLAVEWMQARFNEAFELIGQPLFRYDLVKTSDTRYYWLMQYHHLIVDGHSIALLHHSLACIYTQLAQEQTPDLESPSYTHYIRDDRAYIESDKFEEQRRYWLKKYSTVPEPLLSPRYRSLFTNSLVGSGCEALYLPRDFYQQLDSLAKQHQATLPQVLLGALYVYFTRTAQSDNFTLGWPILNRSNAQFRQTAGLFVSISPILFSFDQNLSFAELLAQILKTLRANYRYQRFPISELNREVGFKTGHSKLFDISLSYQKFDYDTEFNGIKSYCSLLWQAWEQIPLIIHVQDFHAQSDVKLDFVYNLAYFTPMDIQALQNRLMTILQAVLADSSTLIYNLPILTESETRQLIEWNCTKTDYPNHQTIVTLFEEQVAKTPNHVAVVFENQQLTYRQLNDQANQLAHYLLQFKTPAGSRSHNPLMAIAVERSLEMVIGLLGILKAGGAYVPIDPSYPAAQIRYMLEDSAAPWLLTQSHLKAQLSLDKLKPDCVVVCLDEADFTKQPTENPLVNCQATDLAYVIYTSGSTGRPKGVCVPHRAVVRLVKNTNYALFDSEQTFLQYASISFDAATLEIWGALLHGAKLVVMPASRKSLEALAEVLQQENISVLWLTSSLFNLLLEEYPKSLYRVKQLLTGGEALSVSHIQKALRLLPETQLINGYGPTENTTFTCCYSISDRDYSNSIPIGRPIANTQVFIVDKNHQPLPVGIVGELITSGDGLARGYLNRPELTAEKFIEVELFGQTERIYKTGDLARWLSDGTIEYISRLDHQVKLRGFRIELGEIEATLRHHALVKETVLILSESGHSDHKKLVAYVVPQLDEHSAEFNQSIQEVSEAFITKWEELYNNIVYKEAVDDLAFNRSGWQSSCTREPIPAQEMRVWVDSTVATIQAWHPEAVLEMGCGVGLLLSRIAPHTRIYWGTDFSSMALQQVEQLKQRQPQLSHVVLKLRTADDFSGISSAQFDTVILNSVIQYFPSVDYLIKVLEQAINAIKPGGHLFVGDVRHLPLLHTYHASVQAWQATAEITQPTLRHRVVQQQLNDKELVIDPRLFIALSQQHPRVTGVKICPHRGLAHNELTRFRYQVILEIEHSASPASTTVDWQYWQPDRFSLDQLRQQLETPLTRLLGLRGVSNARLERENAIVEWLNNAPATETVGELRQSLATRIFTGLEPEALWQLGEELGYNVDIGWHNVNAQGHYEVLFNRRGADTPPAVFPIPRVNFKAWRDYANNPLHSQLSEKLIPQWREYLSERLPEYMIPSTFMLLDALPLTPNGKIDRHALPDPESAYQIGVGEYVPPRSVEEEILAQIWAEVLGLEQVDIHDNFFELGGHSLAAVQLLAKVKAAFGVQLNLQQIFDAPTVAEFADNLACLRVTSRWVEAPAPVSRANPLPITFFQEWFWRSSQNNPGSHLFHGIVRLRITGELDRNLLQNTLVEIVHRHELLRTTYREHEGLVEQIIHAEFPVSLPLLDAMEIPGEQQVPMVNEWLREFLRQPFVPQEAPPWRATLIQLARDEFILAICLHHLIYDARSLQILSGELQTIYSAWSHNQSVPLEPLPMQYADYAYWERHILAPYVADDCLAYWREWFARGLPPKLVFSTQRSVTDAGFSAGVIPWKFSPANLRSLSKVLKATNITPPLALIAAIATLLHQDTGEGDIVIGLPFADSTYSIQERLIGPTGRFLMLRLDLSSNSGFRELLYLTRRVFLEAQSRQFMTILEGIQKLGIQAKPGEILFHFLLSYIPLSLSVAGTNLPAKKVKFDVTESLTMVTDELVMRPNLSLVIQEQKTPEGIALKGNCFYRKSWFENEDAQSLVKRLQTLLEAASNL</sequence>
<dbReference type="CDD" id="cd02440">
    <property type="entry name" value="AdoMet_MTases"/>
    <property type="match status" value="1"/>
</dbReference>
<dbReference type="Gene3D" id="3.40.50.150">
    <property type="entry name" value="Vaccinia Virus protein VP39"/>
    <property type="match status" value="1"/>
</dbReference>
<dbReference type="SUPFAM" id="SSF53335">
    <property type="entry name" value="S-adenosyl-L-methionine-dependent methyltransferases"/>
    <property type="match status" value="1"/>
</dbReference>
<evidence type="ECO:0000256" key="2">
    <source>
        <dbReference type="ARBA" id="ARBA00022450"/>
    </source>
</evidence>
<dbReference type="HOGENOM" id="CLU_000022_2_10_6"/>
<dbReference type="NCBIfam" id="TIGR01733">
    <property type="entry name" value="AA-adenyl-dom"/>
    <property type="match status" value="1"/>
</dbReference>
<dbReference type="Gene3D" id="3.30.559.30">
    <property type="entry name" value="Nonribosomal peptide synthetase, condensation domain"/>
    <property type="match status" value="2"/>
</dbReference>
<dbReference type="Gene3D" id="3.40.50.980">
    <property type="match status" value="2"/>
</dbReference>
<accession>A0A090ANR4</accession>
<evidence type="ECO:0000313" key="7">
    <source>
        <dbReference type="Proteomes" id="UP000031623"/>
    </source>
</evidence>
<dbReference type="InterPro" id="IPR045851">
    <property type="entry name" value="AMP-bd_C_sf"/>
</dbReference>
<dbReference type="Gene3D" id="3.30.300.30">
    <property type="match status" value="2"/>
</dbReference>
<dbReference type="GO" id="GO:0003824">
    <property type="term" value="F:catalytic activity"/>
    <property type="evidence" value="ECO:0007669"/>
    <property type="project" value="InterPro"/>
</dbReference>
<dbReference type="PROSITE" id="PS00012">
    <property type="entry name" value="PHOSPHOPANTETHEINE"/>
    <property type="match status" value="1"/>
</dbReference>
<dbReference type="InterPro" id="IPR036736">
    <property type="entry name" value="ACP-like_sf"/>
</dbReference>
<dbReference type="InterPro" id="IPR010071">
    <property type="entry name" value="AA_adenyl_dom"/>
</dbReference>
<dbReference type="InterPro" id="IPR006162">
    <property type="entry name" value="Ppantetheine_attach_site"/>
</dbReference>
<dbReference type="CDD" id="cd12117">
    <property type="entry name" value="A_NRPS_Srf_like"/>
    <property type="match status" value="1"/>
</dbReference>
<dbReference type="Proteomes" id="UP000031623">
    <property type="component" value="Chromosome"/>
</dbReference>
<dbReference type="Pfam" id="PF08242">
    <property type="entry name" value="Methyltransf_12"/>
    <property type="match status" value="1"/>
</dbReference>
<organism evidence="6 7">
    <name type="scientific">Thioploca ingrica</name>
    <dbReference type="NCBI Taxonomy" id="40754"/>
    <lineage>
        <taxon>Bacteria</taxon>
        <taxon>Pseudomonadati</taxon>
        <taxon>Pseudomonadota</taxon>
        <taxon>Gammaproteobacteria</taxon>
        <taxon>Thiotrichales</taxon>
        <taxon>Thiotrichaceae</taxon>
        <taxon>Thioploca</taxon>
    </lineage>
</organism>
<dbReference type="InterPro" id="IPR013217">
    <property type="entry name" value="Methyltransf_12"/>
</dbReference>
<dbReference type="GO" id="GO:0005737">
    <property type="term" value="C:cytoplasm"/>
    <property type="evidence" value="ECO:0007669"/>
    <property type="project" value="TreeGrafter"/>
</dbReference>
<keyword evidence="3" id="KW-0597">Phosphoprotein</keyword>
<dbReference type="InterPro" id="IPR029063">
    <property type="entry name" value="SAM-dependent_MTases_sf"/>
</dbReference>
<dbReference type="PROSITE" id="PS50075">
    <property type="entry name" value="CARRIER"/>
    <property type="match status" value="1"/>
</dbReference>